<dbReference type="InterPro" id="IPR045076">
    <property type="entry name" value="MutS"/>
</dbReference>
<dbReference type="NCBIfam" id="NF003810">
    <property type="entry name" value="PRK05399.1"/>
    <property type="match status" value="1"/>
</dbReference>
<reference evidence="14" key="1">
    <citation type="journal article" date="2019" name="Int. J. Syst. Evol. Microbiol.">
        <title>The Global Catalogue of Microorganisms (GCM) 10K type strain sequencing project: providing services to taxonomists for standard genome sequencing and annotation.</title>
        <authorList>
            <consortium name="The Broad Institute Genomics Platform"/>
            <consortium name="The Broad Institute Genome Sequencing Center for Infectious Disease"/>
            <person name="Wu L."/>
            <person name="Ma J."/>
        </authorList>
    </citation>
    <scope>NUCLEOTIDE SEQUENCE [LARGE SCALE GENOMIC DNA]</scope>
    <source>
        <strain evidence="14">CGMCC 1.10188</strain>
    </source>
</reference>
<dbReference type="InterPro" id="IPR007860">
    <property type="entry name" value="DNA_mmatch_repair_MutS_con_dom"/>
</dbReference>
<comment type="caution">
    <text evidence="13">The sequence shown here is derived from an EMBL/GenBank/DDBJ whole genome shotgun (WGS) entry which is preliminary data.</text>
</comment>
<evidence type="ECO:0000313" key="14">
    <source>
        <dbReference type="Proteomes" id="UP000603352"/>
    </source>
</evidence>
<proteinExistence type="inferred from homology"/>
<evidence type="ECO:0000256" key="11">
    <source>
        <dbReference type="SAM" id="MobiDB-lite"/>
    </source>
</evidence>
<dbReference type="PIRSF" id="PIRSF037677">
    <property type="entry name" value="DNA_mis_repair_Msh6"/>
    <property type="match status" value="1"/>
</dbReference>
<dbReference type="Gene3D" id="6.10.140.430">
    <property type="match status" value="1"/>
</dbReference>
<dbReference type="Gene3D" id="3.40.1170.10">
    <property type="entry name" value="DNA repair protein MutS, domain I"/>
    <property type="match status" value="1"/>
</dbReference>
<dbReference type="SMART" id="SM00533">
    <property type="entry name" value="MUTSd"/>
    <property type="match status" value="1"/>
</dbReference>
<dbReference type="InterPro" id="IPR007695">
    <property type="entry name" value="DNA_mismatch_repair_MutS-lik_N"/>
</dbReference>
<dbReference type="InterPro" id="IPR000432">
    <property type="entry name" value="DNA_mismatch_repair_MutS_C"/>
</dbReference>
<evidence type="ECO:0000256" key="3">
    <source>
        <dbReference type="ARBA" id="ARBA00022741"/>
    </source>
</evidence>
<dbReference type="Proteomes" id="UP000603352">
    <property type="component" value="Unassembled WGS sequence"/>
</dbReference>
<dbReference type="PROSITE" id="PS00486">
    <property type="entry name" value="DNA_MISMATCH_REPAIR_2"/>
    <property type="match status" value="1"/>
</dbReference>
<comment type="function">
    <text evidence="8 9">This protein is involved in the repair of mismatches in DNA. It is possible that it carries out the mismatch recognition step. This protein has a weak ATPase activity.</text>
</comment>
<name>A0ABQ1IXZ5_9PROT</name>
<evidence type="ECO:0000256" key="10">
    <source>
        <dbReference type="RuleBase" id="RU003756"/>
    </source>
</evidence>
<dbReference type="InterPro" id="IPR017261">
    <property type="entry name" value="DNA_mismatch_repair_MutS/MSH"/>
</dbReference>
<dbReference type="Pfam" id="PF05188">
    <property type="entry name" value="MutS_II"/>
    <property type="match status" value="1"/>
</dbReference>
<evidence type="ECO:0000256" key="9">
    <source>
        <dbReference type="HAMAP-Rule" id="MF_00096"/>
    </source>
</evidence>
<evidence type="ECO:0000313" key="13">
    <source>
        <dbReference type="EMBL" id="GGB53990.1"/>
    </source>
</evidence>
<dbReference type="Gene3D" id="1.10.1420.10">
    <property type="match status" value="2"/>
</dbReference>
<evidence type="ECO:0000256" key="6">
    <source>
        <dbReference type="ARBA" id="ARBA00023125"/>
    </source>
</evidence>
<evidence type="ECO:0000256" key="7">
    <source>
        <dbReference type="ARBA" id="ARBA00023204"/>
    </source>
</evidence>
<evidence type="ECO:0000256" key="4">
    <source>
        <dbReference type="ARBA" id="ARBA00022763"/>
    </source>
</evidence>
<dbReference type="SUPFAM" id="SSF52540">
    <property type="entry name" value="P-loop containing nucleoside triphosphate hydrolases"/>
    <property type="match status" value="1"/>
</dbReference>
<dbReference type="SUPFAM" id="SSF55271">
    <property type="entry name" value="DNA repair protein MutS, domain I"/>
    <property type="match status" value="1"/>
</dbReference>
<dbReference type="HAMAP" id="MF_00096">
    <property type="entry name" value="MutS"/>
    <property type="match status" value="1"/>
</dbReference>
<dbReference type="Pfam" id="PF05192">
    <property type="entry name" value="MutS_III"/>
    <property type="match status" value="1"/>
</dbReference>
<keyword evidence="7 9" id="KW-0234">DNA repair</keyword>
<organism evidence="13 14">
    <name type="scientific">Tistrella bauzanensis</name>
    <dbReference type="NCBI Taxonomy" id="657419"/>
    <lineage>
        <taxon>Bacteria</taxon>
        <taxon>Pseudomonadati</taxon>
        <taxon>Pseudomonadota</taxon>
        <taxon>Alphaproteobacteria</taxon>
        <taxon>Geminicoccales</taxon>
        <taxon>Geminicoccaceae</taxon>
        <taxon>Tistrella</taxon>
    </lineage>
</organism>
<gene>
    <name evidence="9 13" type="primary">mutS</name>
    <name evidence="13" type="ORF">GCM10011505_38770</name>
</gene>
<comment type="similarity">
    <text evidence="1 9 10">Belongs to the DNA mismatch repair MutS family.</text>
</comment>
<protein>
    <recommendedName>
        <fullName evidence="2 9">DNA mismatch repair protein MutS</fullName>
    </recommendedName>
</protein>
<dbReference type="InterPro" id="IPR036678">
    <property type="entry name" value="MutS_con_dom_sf"/>
</dbReference>
<evidence type="ECO:0000256" key="2">
    <source>
        <dbReference type="ARBA" id="ARBA00021982"/>
    </source>
</evidence>
<keyword evidence="6 9" id="KW-0238">DNA-binding</keyword>
<dbReference type="Gene3D" id="3.30.420.110">
    <property type="entry name" value="MutS, connector domain"/>
    <property type="match status" value="1"/>
</dbReference>
<dbReference type="InterPro" id="IPR007861">
    <property type="entry name" value="DNA_mismatch_repair_MutS_clamp"/>
</dbReference>
<keyword evidence="5 9" id="KW-0067">ATP-binding</keyword>
<sequence>MTRARARGRDDRPDDDAASTADAASAASDAAITGATPMMAQYLAVKRDHPGCLLFYRMGDFYEMFFDDAVLAARTLDITLTRRGQHKGEDIPMAGVPVHAAEHYLSRLIRAGHRVAICEQVEDPAEARRQRGYKALVRREVVRVVTPGTIVEDTLLDARRSNNLAALARADGRLALAWVDISTGEFAVTGVEASALAAELARLDPCELVVSDRLLARPEFGPLLGELGPALTPQPAALFDPAAAGRRVMEHYGVGALDAFGIESRAEAAACGALIDYVSLTQKGRVPHLAAPHRQAADTVMAIDPATRRSLELVQTMTGERRGSLLGLMDLTVTGAGARLLARRLGAPLTDPAAIGRRLDAVDHLLADEDLCADLRRLLDGMPDLERALQRLSLNRGGPRDLRAIGDGLHQAGLIRDRLTRLGVSDPAPLGDGILPAELADGLPALGHHGALAHRLRTALVAEPPLLARDGGFIARHFDVALDEVKSLATEGRRHIAALEGAHRRDTGISSLKVRHNNVLGFFIEVTPAHGDKLVQDTRFIHRQTLANAVRFTTVELGELETRLTRAADQALAAELEAFEALIAEVMAAADGIAACAGSLAVLDVSAALAELARGRNYVRPLIDDSLNFAIEGGRHPVVEAFVEANGGTRFVANDCDLGGNGEPGGDGDAPGAADAVMAPDAAPAAGGGPGLWLLTGPNMAGKSTFLRQNALIAVMAQAGSFVPAARARIGVVDRLFSRVGAADDLARGRSTFMVEMVETATILNHAGPRALVILDEIGRGTSTWDGLSIAWAVVEHLHDVNRCRGLFATHYHELTALAARLDRLSCHTMRIKEWQGDVVFLHEVAAGAADRSYGIHVARLAGLPKRVIRRAEAVLGQIERGETGSPAAKLTDDLPLFASLRLPDAPAAAAQPDPEPDPEAVAALALKARLAAIDPDDLTPRAALDLLYDLLRDAGG</sequence>
<dbReference type="InterPro" id="IPR027417">
    <property type="entry name" value="P-loop_NTPase"/>
</dbReference>
<accession>A0ABQ1IXZ5</accession>
<feature type="binding site" evidence="9">
    <location>
        <begin position="697"/>
        <end position="704"/>
    </location>
    <ligand>
        <name>ATP</name>
        <dbReference type="ChEBI" id="CHEBI:30616"/>
    </ligand>
</feature>
<keyword evidence="4 9" id="KW-0227">DNA damage</keyword>
<dbReference type="InterPro" id="IPR036187">
    <property type="entry name" value="DNA_mismatch_repair_MutS_sf"/>
</dbReference>
<feature type="domain" description="DNA mismatch repair proteins mutS family" evidence="12">
    <location>
        <begin position="771"/>
        <end position="787"/>
    </location>
</feature>
<dbReference type="Pfam" id="PF05190">
    <property type="entry name" value="MutS_IV"/>
    <property type="match status" value="1"/>
</dbReference>
<dbReference type="InterPro" id="IPR016151">
    <property type="entry name" value="DNA_mismatch_repair_MutS_N"/>
</dbReference>
<dbReference type="EMBL" id="BMDZ01000056">
    <property type="protein sequence ID" value="GGB53990.1"/>
    <property type="molecule type" value="Genomic_DNA"/>
</dbReference>
<dbReference type="CDD" id="cd03284">
    <property type="entry name" value="ABC_MutS1"/>
    <property type="match status" value="1"/>
</dbReference>
<keyword evidence="14" id="KW-1185">Reference proteome</keyword>
<evidence type="ECO:0000256" key="5">
    <source>
        <dbReference type="ARBA" id="ARBA00022840"/>
    </source>
</evidence>
<evidence type="ECO:0000256" key="1">
    <source>
        <dbReference type="ARBA" id="ARBA00006271"/>
    </source>
</evidence>
<dbReference type="InterPro" id="IPR005748">
    <property type="entry name" value="DNA_mismatch_repair_MutS"/>
</dbReference>
<dbReference type="SMART" id="SM00534">
    <property type="entry name" value="MUTSac"/>
    <property type="match status" value="1"/>
</dbReference>
<dbReference type="Pfam" id="PF00488">
    <property type="entry name" value="MutS_V"/>
    <property type="match status" value="1"/>
</dbReference>
<dbReference type="Gene3D" id="3.40.50.300">
    <property type="entry name" value="P-loop containing nucleotide triphosphate hydrolases"/>
    <property type="match status" value="1"/>
</dbReference>
<dbReference type="InterPro" id="IPR007696">
    <property type="entry name" value="DNA_mismatch_repair_MutS_core"/>
</dbReference>
<keyword evidence="3 9" id="KW-0547">Nucleotide-binding</keyword>
<dbReference type="PANTHER" id="PTHR11361">
    <property type="entry name" value="DNA MISMATCH REPAIR PROTEIN MUTS FAMILY MEMBER"/>
    <property type="match status" value="1"/>
</dbReference>
<dbReference type="SUPFAM" id="SSF53150">
    <property type="entry name" value="DNA repair protein MutS, domain II"/>
    <property type="match status" value="1"/>
</dbReference>
<dbReference type="PANTHER" id="PTHR11361:SF34">
    <property type="entry name" value="DNA MISMATCH REPAIR PROTEIN MSH1, MITOCHONDRIAL"/>
    <property type="match status" value="1"/>
</dbReference>
<evidence type="ECO:0000259" key="12">
    <source>
        <dbReference type="PROSITE" id="PS00486"/>
    </source>
</evidence>
<evidence type="ECO:0000256" key="8">
    <source>
        <dbReference type="ARBA" id="ARBA00024647"/>
    </source>
</evidence>
<dbReference type="RefSeq" id="WP_188580952.1">
    <property type="nucleotide sequence ID" value="NZ_BMDZ01000056.1"/>
</dbReference>
<dbReference type="Pfam" id="PF01624">
    <property type="entry name" value="MutS_I"/>
    <property type="match status" value="1"/>
</dbReference>
<feature type="region of interest" description="Disordered" evidence="11">
    <location>
        <begin position="1"/>
        <end position="22"/>
    </location>
</feature>
<dbReference type="SUPFAM" id="SSF48334">
    <property type="entry name" value="DNA repair protein MutS, domain III"/>
    <property type="match status" value="1"/>
</dbReference>